<dbReference type="CDD" id="cd18186">
    <property type="entry name" value="BTB_POZ_ZBTB_KLHL-like"/>
    <property type="match status" value="1"/>
</dbReference>
<dbReference type="PANTHER" id="PTHR24410">
    <property type="entry name" value="HL07962P-RELATED"/>
    <property type="match status" value="1"/>
</dbReference>
<dbReference type="Pfam" id="PF00651">
    <property type="entry name" value="BTB"/>
    <property type="match status" value="1"/>
</dbReference>
<sequence length="112" mass="13156">MDAKQTLYDFTMQRFEIFKSQDPKIGDFDVTFEINGKKLFANKFILRSVSSTFDTMLSDRWSKPNESIKIEGYCFDDFKEFLMFLYSGECTLTEDNIAAMIDIAEFFVVKIF</sequence>
<dbReference type="Gene3D" id="3.30.710.10">
    <property type="entry name" value="Potassium Channel Kv1.1, Chain A"/>
    <property type="match status" value="1"/>
</dbReference>
<evidence type="ECO:0000313" key="3">
    <source>
        <dbReference type="WBParaSite" id="PDA_v2.g14841.t1"/>
    </source>
</evidence>
<dbReference type="InterPro" id="IPR051481">
    <property type="entry name" value="BTB-POZ/Galectin-3-binding"/>
</dbReference>
<dbReference type="PROSITE" id="PS50097">
    <property type="entry name" value="BTB"/>
    <property type="match status" value="1"/>
</dbReference>
<dbReference type="SUPFAM" id="SSF54695">
    <property type="entry name" value="POZ domain"/>
    <property type="match status" value="1"/>
</dbReference>
<evidence type="ECO:0000259" key="1">
    <source>
        <dbReference type="PROSITE" id="PS50097"/>
    </source>
</evidence>
<dbReference type="Proteomes" id="UP000887578">
    <property type="component" value="Unplaced"/>
</dbReference>
<protein>
    <submittedName>
        <fullName evidence="3">BTB domain-containing protein</fullName>
    </submittedName>
</protein>
<accession>A0A914PJ98</accession>
<name>A0A914PJ98_9BILA</name>
<dbReference type="AlphaFoldDB" id="A0A914PJ98"/>
<reference evidence="3" key="1">
    <citation type="submission" date="2022-11" db="UniProtKB">
        <authorList>
            <consortium name="WormBaseParasite"/>
        </authorList>
    </citation>
    <scope>IDENTIFICATION</scope>
</reference>
<evidence type="ECO:0000313" key="2">
    <source>
        <dbReference type="Proteomes" id="UP000887578"/>
    </source>
</evidence>
<dbReference type="WBParaSite" id="PDA_v2.g14841.t1">
    <property type="protein sequence ID" value="PDA_v2.g14841.t1"/>
    <property type="gene ID" value="PDA_v2.g14841"/>
</dbReference>
<dbReference type="InterPro" id="IPR011333">
    <property type="entry name" value="SKP1/BTB/POZ_sf"/>
</dbReference>
<feature type="domain" description="BTB" evidence="1">
    <location>
        <begin position="28"/>
        <end position="94"/>
    </location>
</feature>
<dbReference type="InterPro" id="IPR000210">
    <property type="entry name" value="BTB/POZ_dom"/>
</dbReference>
<proteinExistence type="predicted"/>
<dbReference type="SMART" id="SM00225">
    <property type="entry name" value="BTB"/>
    <property type="match status" value="1"/>
</dbReference>
<organism evidence="2 3">
    <name type="scientific">Panagrolaimus davidi</name>
    <dbReference type="NCBI Taxonomy" id="227884"/>
    <lineage>
        <taxon>Eukaryota</taxon>
        <taxon>Metazoa</taxon>
        <taxon>Ecdysozoa</taxon>
        <taxon>Nematoda</taxon>
        <taxon>Chromadorea</taxon>
        <taxon>Rhabditida</taxon>
        <taxon>Tylenchina</taxon>
        <taxon>Panagrolaimomorpha</taxon>
        <taxon>Panagrolaimoidea</taxon>
        <taxon>Panagrolaimidae</taxon>
        <taxon>Panagrolaimus</taxon>
    </lineage>
</organism>
<keyword evidence="2" id="KW-1185">Reference proteome</keyword>
<dbReference type="PANTHER" id="PTHR24410:SF23">
    <property type="entry name" value="BTB DOMAIN-CONTAINING PROTEIN-RELATED"/>
    <property type="match status" value="1"/>
</dbReference>